<feature type="chain" id="PRO_5038592200" evidence="5">
    <location>
        <begin position="25"/>
        <end position="340"/>
    </location>
</feature>
<comment type="caution">
    <text evidence="6">The sequence shown here is derived from an EMBL/GenBank/DDBJ whole genome shotgun (WGS) entry which is preliminary data.</text>
</comment>
<comment type="similarity">
    <text evidence="1">Belongs to the bacterial solute-binding protein 9 family.</text>
</comment>
<evidence type="ECO:0000256" key="4">
    <source>
        <dbReference type="SAM" id="MobiDB-lite"/>
    </source>
</evidence>
<proteinExistence type="inferred from homology"/>
<reference evidence="6 7" key="1">
    <citation type="submission" date="2020-08" db="EMBL/GenBank/DDBJ databases">
        <title>Sequencing the genomes of 1000 actinobacteria strains.</title>
        <authorList>
            <person name="Klenk H.-P."/>
        </authorList>
    </citation>
    <scope>NUCLEOTIDE SEQUENCE [LARGE SCALE GENOMIC DNA]</scope>
    <source>
        <strain evidence="6 7">DSM 44593</strain>
    </source>
</reference>
<evidence type="ECO:0000256" key="1">
    <source>
        <dbReference type="ARBA" id="ARBA00011028"/>
    </source>
</evidence>
<dbReference type="PROSITE" id="PS51257">
    <property type="entry name" value="PROKAR_LIPOPROTEIN"/>
    <property type="match status" value="1"/>
</dbReference>
<dbReference type="SUPFAM" id="SSF53807">
    <property type="entry name" value="Helical backbone' metal receptor"/>
    <property type="match status" value="1"/>
</dbReference>
<keyword evidence="2" id="KW-0813">Transport</keyword>
<organism evidence="6 7">
    <name type="scientific">Streptomonospora salina</name>
    <dbReference type="NCBI Taxonomy" id="104205"/>
    <lineage>
        <taxon>Bacteria</taxon>
        <taxon>Bacillati</taxon>
        <taxon>Actinomycetota</taxon>
        <taxon>Actinomycetes</taxon>
        <taxon>Streptosporangiales</taxon>
        <taxon>Nocardiopsidaceae</taxon>
        <taxon>Streptomonospora</taxon>
    </lineage>
</organism>
<evidence type="ECO:0000256" key="2">
    <source>
        <dbReference type="ARBA" id="ARBA00022448"/>
    </source>
</evidence>
<accession>A0A841E3P9</accession>
<feature type="signal peptide" evidence="5">
    <location>
        <begin position="1"/>
        <end position="24"/>
    </location>
</feature>
<dbReference type="EMBL" id="JACHLY010000001">
    <property type="protein sequence ID" value="MBB5997332.1"/>
    <property type="molecule type" value="Genomic_DNA"/>
</dbReference>
<name>A0A841E3P9_9ACTN</name>
<dbReference type="Gene3D" id="3.40.50.1980">
    <property type="entry name" value="Nitrogenase molybdenum iron protein domain"/>
    <property type="match status" value="2"/>
</dbReference>
<dbReference type="InterPro" id="IPR006127">
    <property type="entry name" value="ZnuA-like"/>
</dbReference>
<dbReference type="Proteomes" id="UP000578077">
    <property type="component" value="Unassembled WGS sequence"/>
</dbReference>
<dbReference type="PANTHER" id="PTHR42953">
    <property type="entry name" value="HIGH-AFFINITY ZINC UPTAKE SYSTEM PROTEIN ZNUA-RELATED"/>
    <property type="match status" value="1"/>
</dbReference>
<sequence>MGRRSYAKAAALCAAGVLAVSGCAGDGQEDGSDGSDGVSVVTGAYPLQWLAGQVGGDRVEVETLAEPGTDPHELELSPRQIGSVGSADVAFYIGGLQPAVDDAVSSQGGENALDVAELVELRTLEDNAGSDGGDHGHEEGGHESGHEDDHGGDEAADDGDGHSHDAGEPDPHMWLDTERFARAAEGLAERLGEADPDHAADYADNAEAVTGLLDGIDTEYSQGLAECESRDIVVSHSAFGYLAARYDLHQISPAGLDSHSEPSPGRLAEISETVRESDITTVFTEPLTDSGAAETIAGEAGVDTAVLDPVGGVTDASPGEDYPSIMRANLDTLGEALRCS</sequence>
<evidence type="ECO:0000256" key="3">
    <source>
        <dbReference type="ARBA" id="ARBA00022729"/>
    </source>
</evidence>
<gene>
    <name evidence="6" type="ORF">HNR25_001083</name>
</gene>
<feature type="region of interest" description="Disordered" evidence="4">
    <location>
        <begin position="126"/>
        <end position="172"/>
    </location>
</feature>
<keyword evidence="7" id="KW-1185">Reference proteome</keyword>
<dbReference type="InterPro" id="IPR050492">
    <property type="entry name" value="Bact_metal-bind_prot9"/>
</dbReference>
<dbReference type="PANTHER" id="PTHR42953:SF3">
    <property type="entry name" value="HIGH-AFFINITY ZINC UPTAKE SYSTEM PROTEIN ZNUA"/>
    <property type="match status" value="1"/>
</dbReference>
<keyword evidence="3 5" id="KW-0732">Signal</keyword>
<dbReference type="AlphaFoldDB" id="A0A841E3P9"/>
<dbReference type="GO" id="GO:0030001">
    <property type="term" value="P:metal ion transport"/>
    <property type="evidence" value="ECO:0007669"/>
    <property type="project" value="InterPro"/>
</dbReference>
<dbReference type="Pfam" id="PF01297">
    <property type="entry name" value="ZnuA"/>
    <property type="match status" value="1"/>
</dbReference>
<protein>
    <submittedName>
        <fullName evidence="6">Zinc transport system substrate-binding protein</fullName>
    </submittedName>
</protein>
<dbReference type="RefSeq" id="WP_184633619.1">
    <property type="nucleotide sequence ID" value="NZ_BAABKT010000004.1"/>
</dbReference>
<evidence type="ECO:0000313" key="6">
    <source>
        <dbReference type="EMBL" id="MBB5997332.1"/>
    </source>
</evidence>
<evidence type="ECO:0000313" key="7">
    <source>
        <dbReference type="Proteomes" id="UP000578077"/>
    </source>
</evidence>
<evidence type="ECO:0000256" key="5">
    <source>
        <dbReference type="SAM" id="SignalP"/>
    </source>
</evidence>
<dbReference type="GO" id="GO:0046872">
    <property type="term" value="F:metal ion binding"/>
    <property type="evidence" value="ECO:0007669"/>
    <property type="project" value="InterPro"/>
</dbReference>
<feature type="compositionally biased region" description="Basic and acidic residues" evidence="4">
    <location>
        <begin position="132"/>
        <end position="172"/>
    </location>
</feature>